<keyword evidence="3" id="KW-1185">Reference proteome</keyword>
<feature type="transmembrane region" description="Helical" evidence="1">
    <location>
        <begin position="21"/>
        <end position="43"/>
    </location>
</feature>
<keyword evidence="1" id="KW-0472">Membrane</keyword>
<reference evidence="2 3" key="1">
    <citation type="journal article" date="2019" name="Proc. Natl. Acad. Sci. U.S.A.">
        <title>Regulatory changes in pterin and carotenoid genes underlie balanced color polymorphisms in the wall lizard.</title>
        <authorList>
            <person name="Andrade P."/>
            <person name="Pinho C."/>
            <person name="Perez I de Lanuza G."/>
            <person name="Afonso S."/>
            <person name="Brejcha J."/>
            <person name="Rubin C.J."/>
            <person name="Wallerman O."/>
            <person name="Pereira P."/>
            <person name="Sabatino S.J."/>
            <person name="Bellati A."/>
            <person name="Pellitteri-Rosa D."/>
            <person name="Bosakova Z."/>
            <person name="Bunikis I."/>
            <person name="Carretero M.A."/>
            <person name="Feiner N."/>
            <person name="Marsik P."/>
            <person name="Pauperio F."/>
            <person name="Salvi D."/>
            <person name="Soler L."/>
            <person name="While G.M."/>
            <person name="Uller T."/>
            <person name="Font E."/>
            <person name="Andersson L."/>
            <person name="Carneiro M."/>
        </authorList>
    </citation>
    <scope>NUCLEOTIDE SEQUENCE</scope>
</reference>
<dbReference type="PANTHER" id="PTHR10796">
    <property type="entry name" value="PATCHED-RELATED"/>
    <property type="match status" value="1"/>
</dbReference>
<dbReference type="GeneTree" id="ENSGT00940000158727"/>
<proteinExistence type="predicted"/>
<reference evidence="2" key="2">
    <citation type="submission" date="2025-08" db="UniProtKB">
        <authorList>
            <consortium name="Ensembl"/>
        </authorList>
    </citation>
    <scope>IDENTIFICATION</scope>
</reference>
<organism evidence="2 3">
    <name type="scientific">Podarcis muralis</name>
    <name type="common">Wall lizard</name>
    <name type="synonym">Lacerta muralis</name>
    <dbReference type="NCBI Taxonomy" id="64176"/>
    <lineage>
        <taxon>Eukaryota</taxon>
        <taxon>Metazoa</taxon>
        <taxon>Chordata</taxon>
        <taxon>Craniata</taxon>
        <taxon>Vertebrata</taxon>
        <taxon>Euteleostomi</taxon>
        <taxon>Lepidosauria</taxon>
        <taxon>Squamata</taxon>
        <taxon>Bifurcata</taxon>
        <taxon>Unidentata</taxon>
        <taxon>Episquamata</taxon>
        <taxon>Laterata</taxon>
        <taxon>Lacertibaenia</taxon>
        <taxon>Lacertidae</taxon>
        <taxon>Podarcis</taxon>
    </lineage>
</organism>
<protein>
    <submittedName>
        <fullName evidence="2">Uncharacterized protein</fullName>
    </submittedName>
</protein>
<feature type="transmembrane region" description="Helical" evidence="1">
    <location>
        <begin position="92"/>
        <end position="110"/>
    </location>
</feature>
<sequence>LFRDRPLSRALRALGAQVGAHPWPFLLVPVALSAALGAGFAFLSSLEDNDIEGQFTPLGGPAKGERRFVQAHFPTDDARRFSAERLSTEGSFASLLAVAQLIALILRLLLQHPTRHQCLTFY</sequence>
<dbReference type="GO" id="GO:0016020">
    <property type="term" value="C:membrane"/>
    <property type="evidence" value="ECO:0007669"/>
    <property type="project" value="TreeGrafter"/>
</dbReference>
<accession>A0A670J5D2</accession>
<dbReference type="Ensembl" id="ENSPMRT00000020576.1">
    <property type="protein sequence ID" value="ENSPMRP00000019380.1"/>
    <property type="gene ID" value="ENSPMRG00000012648.1"/>
</dbReference>
<dbReference type="InterPro" id="IPR051697">
    <property type="entry name" value="Patched_domain-protein"/>
</dbReference>
<evidence type="ECO:0000256" key="1">
    <source>
        <dbReference type="SAM" id="Phobius"/>
    </source>
</evidence>
<reference evidence="2" key="3">
    <citation type="submission" date="2025-09" db="UniProtKB">
        <authorList>
            <consortium name="Ensembl"/>
        </authorList>
    </citation>
    <scope>IDENTIFICATION</scope>
</reference>
<dbReference type="OMA" id="CIEKPIS"/>
<dbReference type="Proteomes" id="UP000472272">
    <property type="component" value="Chromosome 12"/>
</dbReference>
<evidence type="ECO:0000313" key="2">
    <source>
        <dbReference type="Ensembl" id="ENSPMRP00000019380.1"/>
    </source>
</evidence>
<name>A0A670J5D2_PODMU</name>
<dbReference type="PANTHER" id="PTHR10796:SF60">
    <property type="entry name" value="PATCHED DOMAIN-CONTAINING PROTEIN 3"/>
    <property type="match status" value="1"/>
</dbReference>
<evidence type="ECO:0000313" key="3">
    <source>
        <dbReference type="Proteomes" id="UP000472272"/>
    </source>
</evidence>
<dbReference type="AlphaFoldDB" id="A0A670J5D2"/>
<keyword evidence="1" id="KW-0812">Transmembrane</keyword>
<keyword evidence="1" id="KW-1133">Transmembrane helix</keyword>